<organism evidence="2 3">
    <name type="scientific">Nannocystis radixulma</name>
    <dbReference type="NCBI Taxonomy" id="2995305"/>
    <lineage>
        <taxon>Bacteria</taxon>
        <taxon>Pseudomonadati</taxon>
        <taxon>Myxococcota</taxon>
        <taxon>Polyangia</taxon>
        <taxon>Nannocystales</taxon>
        <taxon>Nannocystaceae</taxon>
        <taxon>Nannocystis</taxon>
    </lineage>
</organism>
<gene>
    <name evidence="2" type="ORF">POL58_06530</name>
</gene>
<accession>A0ABT5B0V9</accession>
<dbReference type="RefSeq" id="WP_271995411.1">
    <property type="nucleotide sequence ID" value="NZ_JAQNDN010000002.1"/>
</dbReference>
<comment type="caution">
    <text evidence="2">The sequence shown here is derived from an EMBL/GenBank/DDBJ whole genome shotgun (WGS) entry which is preliminary data.</text>
</comment>
<protein>
    <submittedName>
        <fullName evidence="2">Uncharacterized protein</fullName>
    </submittedName>
</protein>
<keyword evidence="1" id="KW-0732">Signal</keyword>
<evidence type="ECO:0000313" key="3">
    <source>
        <dbReference type="Proteomes" id="UP001217838"/>
    </source>
</evidence>
<sequence>MLFCNPVTPNLLAALFSVVGVGAPTAAPLHAEPVAGDVAVDVRSVSMDPQFVCKYDQPALALNDGWVDDQLRIHVLGDLQYVDADTDYNNRWVQATGIWTIEGGVRVDFDWAIQQRQDFPGGWYGPTGDGWAEVNIWIDESRLYVEMRQIELSNDLVYGWIADMFGLNNLAFDALNSILWSTFGYGTPVEALFGEYAAPTIATYGVDQAWAAQVVEALGKSHLWMRIGDAATYFGISNWDAAASGVAGTPQAAQAFANAAASMCP</sequence>
<feature type="signal peptide" evidence="1">
    <location>
        <begin position="1"/>
        <end position="26"/>
    </location>
</feature>
<proteinExistence type="predicted"/>
<dbReference type="EMBL" id="JAQNDN010000002">
    <property type="protein sequence ID" value="MDC0667383.1"/>
    <property type="molecule type" value="Genomic_DNA"/>
</dbReference>
<evidence type="ECO:0000256" key="1">
    <source>
        <dbReference type="SAM" id="SignalP"/>
    </source>
</evidence>
<name>A0ABT5B0V9_9BACT</name>
<keyword evidence="3" id="KW-1185">Reference proteome</keyword>
<evidence type="ECO:0000313" key="2">
    <source>
        <dbReference type="EMBL" id="MDC0667383.1"/>
    </source>
</evidence>
<feature type="chain" id="PRO_5047451927" evidence="1">
    <location>
        <begin position="27"/>
        <end position="265"/>
    </location>
</feature>
<dbReference type="Proteomes" id="UP001217838">
    <property type="component" value="Unassembled WGS sequence"/>
</dbReference>
<reference evidence="2 3" key="1">
    <citation type="submission" date="2022-11" db="EMBL/GenBank/DDBJ databases">
        <title>Minimal conservation of predation-associated metabolite biosynthetic gene clusters underscores biosynthetic potential of Myxococcota including descriptions for ten novel species: Archangium lansinium sp. nov., Myxococcus landrumus sp. nov., Nannocystis bai.</title>
        <authorList>
            <person name="Ahearne A."/>
            <person name="Stevens C."/>
            <person name="Dowd S."/>
        </authorList>
    </citation>
    <scope>NUCLEOTIDE SEQUENCE [LARGE SCALE GENOMIC DNA]</scope>
    <source>
        <strain evidence="2 3">NCELM</strain>
    </source>
</reference>